<dbReference type="PROSITE" id="PS50994">
    <property type="entry name" value="INTEGRASE"/>
    <property type="match status" value="1"/>
</dbReference>
<dbReference type="SUPFAM" id="SSF47353">
    <property type="entry name" value="Retrovirus capsid dimerization domain-like"/>
    <property type="match status" value="1"/>
</dbReference>
<dbReference type="AlphaFoldDB" id="A0ABD0MMY2"/>
<dbReference type="EMBL" id="JAMKFB020000245">
    <property type="protein sequence ID" value="KAL0151448.1"/>
    <property type="molecule type" value="Genomic_DNA"/>
</dbReference>
<gene>
    <name evidence="3" type="ORF">M9458_053234</name>
</gene>
<dbReference type="Pfam" id="PF00665">
    <property type="entry name" value="rve"/>
    <property type="match status" value="1"/>
</dbReference>
<evidence type="ECO:0000313" key="3">
    <source>
        <dbReference type="EMBL" id="KAL0151448.1"/>
    </source>
</evidence>
<feature type="region of interest" description="Disordered" evidence="1">
    <location>
        <begin position="1007"/>
        <end position="1030"/>
    </location>
</feature>
<evidence type="ECO:0000256" key="1">
    <source>
        <dbReference type="SAM" id="MobiDB-lite"/>
    </source>
</evidence>
<dbReference type="Gene3D" id="3.30.420.10">
    <property type="entry name" value="Ribonuclease H-like superfamily/Ribonuclease H"/>
    <property type="match status" value="1"/>
</dbReference>
<keyword evidence="4" id="KW-1185">Reference proteome</keyword>
<accession>A0ABD0MMY2</accession>
<organism evidence="3 4">
    <name type="scientific">Cirrhinus mrigala</name>
    <name type="common">Mrigala</name>
    <dbReference type="NCBI Taxonomy" id="683832"/>
    <lineage>
        <taxon>Eukaryota</taxon>
        <taxon>Metazoa</taxon>
        <taxon>Chordata</taxon>
        <taxon>Craniata</taxon>
        <taxon>Vertebrata</taxon>
        <taxon>Euteleostomi</taxon>
        <taxon>Actinopterygii</taxon>
        <taxon>Neopterygii</taxon>
        <taxon>Teleostei</taxon>
        <taxon>Ostariophysi</taxon>
        <taxon>Cypriniformes</taxon>
        <taxon>Cyprinidae</taxon>
        <taxon>Labeoninae</taxon>
        <taxon>Labeonini</taxon>
        <taxon>Cirrhinus</taxon>
    </lineage>
</organism>
<evidence type="ECO:0000259" key="2">
    <source>
        <dbReference type="PROSITE" id="PS50994"/>
    </source>
</evidence>
<proteinExistence type="predicted"/>
<dbReference type="InterPro" id="IPR001584">
    <property type="entry name" value="Integrase_cat-core"/>
</dbReference>
<dbReference type="InterPro" id="IPR012337">
    <property type="entry name" value="RNaseH-like_sf"/>
</dbReference>
<dbReference type="FunFam" id="3.30.420.10:FF:000032">
    <property type="entry name" value="Retrovirus-related Pol polyprotein from transposon 297-like Protein"/>
    <property type="match status" value="1"/>
</dbReference>
<sequence length="1213" mass="136646">MEFSIEAFKQSPTREAVQTCRKSDLILIADYYDIPISKVATKKVIRDAVQENLVSSGVLKMESELRNVDVAPTADDGAEASVKAADGSFVSHSLVGLNAEELKLAIRLKELDLQVKRQEHDTQLLCVKQCELEAQGARRLLTAPVSVMQTPASVPSAPSVASPTSHTLGTGDFDISRQIRLVPAFRETEIDSYFNAFERIAVALQWPREIWSLLLQCKLTGKAQEVCASLSIEESLDYDVLKASVLRAYELVPEAYRQKFRNHVRVANQTFVEFAREKGTLFDKWCQSSKDFKNALPDKIVVHLNEQKINTLAQAAVSADEFVLIYKNVFVPVARRESSQSGLEKSPKCVKTTQSIQNEPLLRRKNQSPKHQAPKSVGFARVTSLRIDLNGVDVGYKPFVSTGVIFLTGQEESKIPVRILCDTGLLFDLNCLLRELILSSAMIWPEEKFSEVIDNPLSELRNVVDSVCTLTSVFPVCVITRAQSRKYNDVVELSDSFLASPNCSDACQEFPEVIERKCAGSLPAIPGAEIDLSLPIDRVSLVNAQKQDSSLAHCRTVVVEKKDVFKTPVAFFLENDLLMRKRTPVTSECEADAVFQIVVPTQFRSQVLTLAHDHSFSGEPFERVILDCVGPLPRTKSGHKYILTMMCINTRFPEAVPLRTLKTKTILRALTKFFSTFGLPKVVQTDQGTNFMSWLFNQVLMQLNIKHETSSPYHPESQGLLERFHQTLKMMLRTFCEESEKEWDEGLPLLLFAVRETQQESLGFSPAELVFGHTVRGPLKLLKEKMMGDKSSGVTNILDYVERLHRVCNLARTSLASVQTKMKTRFDKKAVPRSFEQGDIVLVLLPILGSALQAKFSGPYVVDAKLSETDYFICTPDCGRKTCVCHINMLKPYVQRDDESKSSAVSVGPVSVLSTSYCPDVDGLTIRSASVAGARLKNSEVLTDLKSHLSYLSESFCEDIFRLIQSQPSLFSDVPLRTTTNQNCKTGLNPKVETLENFIDDYFSRLTNMPQPKKKQPRREYSAESEEDPTTTTIEVGLLESINNKLTILEVLHQDIKDLKSSLDFSQSQIDMRDNLVFSGIQEQTQDNPEQAIKDFMHSALKLPKETVNNITFHRVHRLGSINNKNPDTKRPRPIVAKFEHYKQKELIKSKGKELRGTTFGLNDQFPRIIQDRRRILIPIMKQFRQNGRKAVITVDRLYVDGQLYRNYAISWL</sequence>
<protein>
    <recommendedName>
        <fullName evidence="2">Integrase catalytic domain-containing protein</fullName>
    </recommendedName>
</protein>
<dbReference type="PANTHER" id="PTHR46888">
    <property type="entry name" value="ZINC KNUCKLE DOMAINCONTAINING PROTEIN-RELATED"/>
    <property type="match status" value="1"/>
</dbReference>
<name>A0ABD0MMY2_CIRMR</name>
<dbReference type="Gene3D" id="3.30.70.1820">
    <property type="entry name" value="L1 transposable element, RRM domain"/>
    <property type="match status" value="1"/>
</dbReference>
<dbReference type="PANTHER" id="PTHR46888:SF13">
    <property type="entry name" value="RIBONUCLEASE H"/>
    <property type="match status" value="1"/>
</dbReference>
<dbReference type="InterPro" id="IPR036397">
    <property type="entry name" value="RNaseH_sf"/>
</dbReference>
<dbReference type="Proteomes" id="UP001529510">
    <property type="component" value="Unassembled WGS sequence"/>
</dbReference>
<feature type="domain" description="Integrase catalytic" evidence="2">
    <location>
        <begin position="616"/>
        <end position="774"/>
    </location>
</feature>
<comment type="caution">
    <text evidence="3">The sequence shown here is derived from an EMBL/GenBank/DDBJ whole genome shotgun (WGS) entry which is preliminary data.</text>
</comment>
<evidence type="ECO:0000313" key="4">
    <source>
        <dbReference type="Proteomes" id="UP001529510"/>
    </source>
</evidence>
<dbReference type="SUPFAM" id="SSF53098">
    <property type="entry name" value="Ribonuclease H-like"/>
    <property type="match status" value="1"/>
</dbReference>
<reference evidence="3 4" key="1">
    <citation type="submission" date="2024-05" db="EMBL/GenBank/DDBJ databases">
        <title>Genome sequencing and assembly of Indian major carp, Cirrhinus mrigala (Hamilton, 1822).</title>
        <authorList>
            <person name="Mohindra V."/>
            <person name="Chowdhury L.M."/>
            <person name="Lal K."/>
            <person name="Jena J.K."/>
        </authorList>
    </citation>
    <scope>NUCLEOTIDE SEQUENCE [LARGE SCALE GENOMIC DNA]</scope>
    <source>
        <strain evidence="3">CM1030</strain>
        <tissue evidence="3">Blood</tissue>
    </source>
</reference>